<dbReference type="Proteomes" id="UP000242814">
    <property type="component" value="Unassembled WGS sequence"/>
</dbReference>
<reference evidence="1 2" key="1">
    <citation type="submission" date="2016-06" db="EMBL/GenBank/DDBJ databases">
        <authorList>
            <person name="Kjaerup R.B."/>
            <person name="Dalgaard T.S."/>
            <person name="Juul-Madsen H.R."/>
        </authorList>
    </citation>
    <scope>NUCLEOTIDE SEQUENCE [LARGE SCALE GENOMIC DNA]</scope>
    <source>
        <strain evidence="1 2">Pb300</strain>
    </source>
</reference>
<dbReference type="AlphaFoldDB" id="A0A1D2J2K1"/>
<sequence>MNSVSIFITAGIHLKFLSDKNNKLNDNFNAIRNQ</sequence>
<gene>
    <name evidence="1" type="ORF">ACO22_08184</name>
</gene>
<comment type="caution">
    <text evidence="1">The sequence shown here is derived from an EMBL/GenBank/DDBJ whole genome shotgun (WGS) entry which is preliminary data.</text>
</comment>
<dbReference type="EMBL" id="LZYO01001318">
    <property type="protein sequence ID" value="ODH12520.1"/>
    <property type="molecule type" value="Genomic_DNA"/>
</dbReference>
<name>A0A1D2J2K1_PARBR</name>
<organism evidence="1 2">
    <name type="scientific">Paracoccidioides brasiliensis</name>
    <dbReference type="NCBI Taxonomy" id="121759"/>
    <lineage>
        <taxon>Eukaryota</taxon>
        <taxon>Fungi</taxon>
        <taxon>Dikarya</taxon>
        <taxon>Ascomycota</taxon>
        <taxon>Pezizomycotina</taxon>
        <taxon>Eurotiomycetes</taxon>
        <taxon>Eurotiomycetidae</taxon>
        <taxon>Onygenales</taxon>
        <taxon>Ajellomycetaceae</taxon>
        <taxon>Paracoccidioides</taxon>
    </lineage>
</organism>
<protein>
    <submittedName>
        <fullName evidence="1">Uncharacterized protein</fullName>
    </submittedName>
</protein>
<evidence type="ECO:0000313" key="2">
    <source>
        <dbReference type="Proteomes" id="UP000242814"/>
    </source>
</evidence>
<accession>A0A1D2J2K1</accession>
<proteinExistence type="predicted"/>
<evidence type="ECO:0000313" key="1">
    <source>
        <dbReference type="EMBL" id="ODH12520.1"/>
    </source>
</evidence>